<dbReference type="EMBL" id="SMMG02000009">
    <property type="protein sequence ID" value="KAA3462313.1"/>
    <property type="molecule type" value="Genomic_DNA"/>
</dbReference>
<reference evidence="2" key="1">
    <citation type="journal article" date="2019" name="Plant Biotechnol. J.">
        <title>Genome sequencing of the Australian wild diploid species Gossypium australe highlights disease resistance and delayed gland morphogenesis.</title>
        <authorList>
            <person name="Cai Y."/>
            <person name="Cai X."/>
            <person name="Wang Q."/>
            <person name="Wang P."/>
            <person name="Zhang Y."/>
            <person name="Cai C."/>
            <person name="Xu Y."/>
            <person name="Wang K."/>
            <person name="Zhou Z."/>
            <person name="Wang C."/>
            <person name="Geng S."/>
            <person name="Li B."/>
            <person name="Dong Q."/>
            <person name="Hou Y."/>
            <person name="Wang H."/>
            <person name="Ai P."/>
            <person name="Liu Z."/>
            <person name="Yi F."/>
            <person name="Sun M."/>
            <person name="An G."/>
            <person name="Cheng J."/>
            <person name="Zhang Y."/>
            <person name="Shi Q."/>
            <person name="Xie Y."/>
            <person name="Shi X."/>
            <person name="Chang Y."/>
            <person name="Huang F."/>
            <person name="Chen Y."/>
            <person name="Hong S."/>
            <person name="Mi L."/>
            <person name="Sun Q."/>
            <person name="Zhang L."/>
            <person name="Zhou B."/>
            <person name="Peng R."/>
            <person name="Zhang X."/>
            <person name="Liu F."/>
        </authorList>
    </citation>
    <scope>NUCLEOTIDE SEQUENCE [LARGE SCALE GENOMIC DNA]</scope>
    <source>
        <strain evidence="2">cv. PA1801</strain>
    </source>
</reference>
<name>A0A5B6UXJ3_9ROSI</name>
<dbReference type="Proteomes" id="UP000325315">
    <property type="component" value="Unassembled WGS sequence"/>
</dbReference>
<comment type="caution">
    <text evidence="1">The sequence shown here is derived from an EMBL/GenBank/DDBJ whole genome shotgun (WGS) entry which is preliminary data.</text>
</comment>
<organism evidence="1 2">
    <name type="scientific">Gossypium australe</name>
    <dbReference type="NCBI Taxonomy" id="47621"/>
    <lineage>
        <taxon>Eukaryota</taxon>
        <taxon>Viridiplantae</taxon>
        <taxon>Streptophyta</taxon>
        <taxon>Embryophyta</taxon>
        <taxon>Tracheophyta</taxon>
        <taxon>Spermatophyta</taxon>
        <taxon>Magnoliopsida</taxon>
        <taxon>eudicotyledons</taxon>
        <taxon>Gunneridae</taxon>
        <taxon>Pentapetalae</taxon>
        <taxon>rosids</taxon>
        <taxon>malvids</taxon>
        <taxon>Malvales</taxon>
        <taxon>Malvaceae</taxon>
        <taxon>Malvoideae</taxon>
        <taxon>Gossypium</taxon>
    </lineage>
</organism>
<evidence type="ECO:0000313" key="1">
    <source>
        <dbReference type="EMBL" id="KAA3462313.1"/>
    </source>
</evidence>
<sequence length="72" mass="8371">MEIPPPYEPVANTKTIKQMNETDIFSLNAMFLGPSCLCVETMEVKLHIYSRKRLRTQRTSRLILSLYLNDLP</sequence>
<dbReference type="AlphaFoldDB" id="A0A5B6UXJ3"/>
<gene>
    <name evidence="1" type="ORF">EPI10_028806</name>
</gene>
<accession>A0A5B6UXJ3</accession>
<protein>
    <submittedName>
        <fullName evidence="1">Uncharacterized protein</fullName>
    </submittedName>
</protein>
<keyword evidence="2" id="KW-1185">Reference proteome</keyword>
<evidence type="ECO:0000313" key="2">
    <source>
        <dbReference type="Proteomes" id="UP000325315"/>
    </source>
</evidence>
<proteinExistence type="predicted"/>